<feature type="transmembrane region" description="Helical" evidence="10">
    <location>
        <begin position="20"/>
        <end position="43"/>
    </location>
</feature>
<dbReference type="InterPro" id="IPR048279">
    <property type="entry name" value="MdtK-like"/>
</dbReference>
<dbReference type="Pfam" id="PF01554">
    <property type="entry name" value="MatE"/>
    <property type="match status" value="2"/>
</dbReference>
<dbReference type="PIRSF" id="PIRSF006603">
    <property type="entry name" value="DinF"/>
    <property type="match status" value="1"/>
</dbReference>
<feature type="transmembrane region" description="Helical" evidence="10">
    <location>
        <begin position="389"/>
        <end position="409"/>
    </location>
</feature>
<evidence type="ECO:0000256" key="7">
    <source>
        <dbReference type="ARBA" id="ARBA00022989"/>
    </source>
</evidence>
<evidence type="ECO:0000256" key="5">
    <source>
        <dbReference type="ARBA" id="ARBA00022475"/>
    </source>
</evidence>
<evidence type="ECO:0000256" key="2">
    <source>
        <dbReference type="ARBA" id="ARBA00008417"/>
    </source>
</evidence>
<evidence type="ECO:0000313" key="11">
    <source>
        <dbReference type="EMBL" id="MDQ0478652.1"/>
    </source>
</evidence>
<feature type="transmembrane region" description="Helical" evidence="10">
    <location>
        <begin position="165"/>
        <end position="188"/>
    </location>
</feature>
<accession>A0ABU0JNJ1</accession>
<feature type="transmembrane region" description="Helical" evidence="10">
    <location>
        <begin position="269"/>
        <end position="294"/>
    </location>
</feature>
<dbReference type="Proteomes" id="UP001224418">
    <property type="component" value="Unassembled WGS sequence"/>
</dbReference>
<gene>
    <name evidence="11" type="ORF">QOZ93_000361</name>
</gene>
<comment type="similarity">
    <text evidence="2">Belongs to the multi antimicrobial extrusion (MATE) (TC 2.A.66.1) family. MepA subfamily.</text>
</comment>
<feature type="transmembrane region" description="Helical" evidence="10">
    <location>
        <begin position="415"/>
        <end position="434"/>
    </location>
</feature>
<feature type="transmembrane region" description="Helical" evidence="10">
    <location>
        <begin position="358"/>
        <end position="377"/>
    </location>
</feature>
<keyword evidence="4" id="KW-0813">Transport</keyword>
<dbReference type="PANTHER" id="PTHR43823:SF3">
    <property type="entry name" value="MULTIDRUG EXPORT PROTEIN MEPA"/>
    <property type="match status" value="1"/>
</dbReference>
<feature type="transmembrane region" description="Helical" evidence="10">
    <location>
        <begin position="136"/>
        <end position="153"/>
    </location>
</feature>
<evidence type="ECO:0000256" key="10">
    <source>
        <dbReference type="SAM" id="Phobius"/>
    </source>
</evidence>
<keyword evidence="7 10" id="KW-1133">Transmembrane helix</keyword>
<comment type="caution">
    <text evidence="11">The sequence shown here is derived from an EMBL/GenBank/DDBJ whole genome shotgun (WGS) entry which is preliminary data.</text>
</comment>
<evidence type="ECO:0000256" key="4">
    <source>
        <dbReference type="ARBA" id="ARBA00022448"/>
    </source>
</evidence>
<proteinExistence type="inferred from homology"/>
<evidence type="ECO:0000256" key="8">
    <source>
        <dbReference type="ARBA" id="ARBA00023136"/>
    </source>
</evidence>
<keyword evidence="9" id="KW-0046">Antibiotic resistance</keyword>
<keyword evidence="6 10" id="KW-0812">Transmembrane</keyword>
<dbReference type="NCBIfam" id="TIGR00797">
    <property type="entry name" value="matE"/>
    <property type="match status" value="1"/>
</dbReference>
<evidence type="ECO:0000256" key="1">
    <source>
        <dbReference type="ARBA" id="ARBA00004651"/>
    </source>
</evidence>
<dbReference type="PANTHER" id="PTHR43823">
    <property type="entry name" value="SPORULATION PROTEIN YKVU"/>
    <property type="match status" value="1"/>
</dbReference>
<evidence type="ECO:0000256" key="9">
    <source>
        <dbReference type="ARBA" id="ARBA00023251"/>
    </source>
</evidence>
<sequence length="450" mass="49387">MQEKIDLLKDDINKLFIKYLTSSVLAAIAISMYIFVDTMFIGIGVGSDGIAALNIAMPIFTVSSSISLMLGIGGASTASVFIGRGQRDKSVKVFNISIYISIILGIIISIFGNIFSKQICVILGASTKILPLVNEYLSILISFSWAFILSVVLGSFIRNDKDPKLVMIATVIGNITNVILDYVFIFIFHWGMKGAVIATVISPIVNLVILCIHFTQKYNTLVLKKISIRFSLILRIFKNGFGTFILEVCRGTLLFMFNKTLMNLGGEIYVSAYGIITNIAYVGTCIFAGIAQCIQPIVSVNFGGKKTDRVYEALKYALFTAISLAIFCYGLLLIFPKDIVGIFTKGNTELINICVKGIRLYFLGYVFCASNVVSLYFLQSIEKAKASIFLSLSSGIIFSSLGLLILVPVLNVSGVWLTVPFAEGITFIISIILVKKYKKSLLLNKEKINC</sequence>
<organism evidence="11 12">
    <name type="scientific">Hathewaya limosa</name>
    <name type="common">Clostridium limosum</name>
    <dbReference type="NCBI Taxonomy" id="1536"/>
    <lineage>
        <taxon>Bacteria</taxon>
        <taxon>Bacillati</taxon>
        <taxon>Bacillota</taxon>
        <taxon>Clostridia</taxon>
        <taxon>Eubacteriales</taxon>
        <taxon>Clostridiaceae</taxon>
        <taxon>Hathewaya</taxon>
    </lineage>
</organism>
<dbReference type="EMBL" id="JAUSWN010000002">
    <property type="protein sequence ID" value="MDQ0478652.1"/>
    <property type="molecule type" value="Genomic_DNA"/>
</dbReference>
<dbReference type="CDD" id="cd13143">
    <property type="entry name" value="MATE_MepA_like"/>
    <property type="match status" value="1"/>
</dbReference>
<feature type="transmembrane region" description="Helical" evidence="10">
    <location>
        <begin position="194"/>
        <end position="215"/>
    </location>
</feature>
<evidence type="ECO:0000256" key="6">
    <source>
        <dbReference type="ARBA" id="ARBA00022692"/>
    </source>
</evidence>
<feature type="transmembrane region" description="Helical" evidence="10">
    <location>
        <begin position="236"/>
        <end position="257"/>
    </location>
</feature>
<feature type="transmembrane region" description="Helical" evidence="10">
    <location>
        <begin position="314"/>
        <end position="335"/>
    </location>
</feature>
<dbReference type="InterPro" id="IPR002528">
    <property type="entry name" value="MATE_fam"/>
</dbReference>
<keyword evidence="12" id="KW-1185">Reference proteome</keyword>
<keyword evidence="8 10" id="KW-0472">Membrane</keyword>
<comment type="subcellular location">
    <subcellularLocation>
        <location evidence="1">Cell membrane</location>
        <topology evidence="1">Multi-pass membrane protein</topology>
    </subcellularLocation>
</comment>
<dbReference type="InterPro" id="IPR051327">
    <property type="entry name" value="MATE_MepA_subfamily"/>
</dbReference>
<protein>
    <recommendedName>
        <fullName evidence="3">Multidrug export protein MepA</fullName>
    </recommendedName>
</protein>
<keyword evidence="5" id="KW-1003">Cell membrane</keyword>
<feature type="transmembrane region" description="Helical" evidence="10">
    <location>
        <begin position="93"/>
        <end position="116"/>
    </location>
</feature>
<feature type="transmembrane region" description="Helical" evidence="10">
    <location>
        <begin position="55"/>
        <end position="81"/>
    </location>
</feature>
<evidence type="ECO:0000256" key="3">
    <source>
        <dbReference type="ARBA" id="ARBA00022106"/>
    </source>
</evidence>
<dbReference type="InterPro" id="IPR045070">
    <property type="entry name" value="MATE_MepA-like"/>
</dbReference>
<evidence type="ECO:0000313" key="12">
    <source>
        <dbReference type="Proteomes" id="UP001224418"/>
    </source>
</evidence>
<dbReference type="RefSeq" id="WP_307354890.1">
    <property type="nucleotide sequence ID" value="NZ_BAAACJ010000008.1"/>
</dbReference>
<name>A0ABU0JNJ1_HATLI</name>
<reference evidence="11 12" key="1">
    <citation type="submission" date="2023-07" db="EMBL/GenBank/DDBJ databases">
        <title>Genomic Encyclopedia of Type Strains, Phase IV (KMG-IV): sequencing the most valuable type-strain genomes for metagenomic binning, comparative biology and taxonomic classification.</title>
        <authorList>
            <person name="Goeker M."/>
        </authorList>
    </citation>
    <scope>NUCLEOTIDE SEQUENCE [LARGE SCALE GENOMIC DNA]</scope>
    <source>
        <strain evidence="11 12">DSM 1400</strain>
    </source>
</reference>